<organism evidence="1">
    <name type="scientific">Arundo donax</name>
    <name type="common">Giant reed</name>
    <name type="synonym">Donax arundinaceus</name>
    <dbReference type="NCBI Taxonomy" id="35708"/>
    <lineage>
        <taxon>Eukaryota</taxon>
        <taxon>Viridiplantae</taxon>
        <taxon>Streptophyta</taxon>
        <taxon>Embryophyta</taxon>
        <taxon>Tracheophyta</taxon>
        <taxon>Spermatophyta</taxon>
        <taxon>Magnoliopsida</taxon>
        <taxon>Liliopsida</taxon>
        <taxon>Poales</taxon>
        <taxon>Poaceae</taxon>
        <taxon>PACMAD clade</taxon>
        <taxon>Arundinoideae</taxon>
        <taxon>Arundineae</taxon>
        <taxon>Arundo</taxon>
    </lineage>
</organism>
<evidence type="ECO:0000313" key="1">
    <source>
        <dbReference type="EMBL" id="JAE26508.1"/>
    </source>
</evidence>
<reference evidence="1" key="2">
    <citation type="journal article" date="2015" name="Data Brief">
        <title>Shoot transcriptome of the giant reed, Arundo donax.</title>
        <authorList>
            <person name="Barrero R.A."/>
            <person name="Guerrero F.D."/>
            <person name="Moolhuijzen P."/>
            <person name="Goolsby J.A."/>
            <person name="Tidwell J."/>
            <person name="Bellgard S.E."/>
            <person name="Bellgard M.I."/>
        </authorList>
    </citation>
    <scope>NUCLEOTIDE SEQUENCE</scope>
    <source>
        <tissue evidence="1">Shoot tissue taken approximately 20 cm above the soil surface</tissue>
    </source>
</reference>
<sequence length="35" mass="3817">MVLKTSDACSTAIICWQRQNPAVLSSITRGELPRA</sequence>
<name>A0A0A9H0X4_ARUDO</name>
<dbReference type="AlphaFoldDB" id="A0A0A9H0X4"/>
<protein>
    <submittedName>
        <fullName evidence="1">Uncharacterized protein</fullName>
    </submittedName>
</protein>
<proteinExistence type="predicted"/>
<dbReference type="EMBL" id="GBRH01171388">
    <property type="protein sequence ID" value="JAE26508.1"/>
    <property type="molecule type" value="Transcribed_RNA"/>
</dbReference>
<reference evidence="1" key="1">
    <citation type="submission" date="2014-09" db="EMBL/GenBank/DDBJ databases">
        <authorList>
            <person name="Magalhaes I.L.F."/>
            <person name="Oliveira U."/>
            <person name="Santos F.R."/>
            <person name="Vidigal T.H.D.A."/>
            <person name="Brescovit A.D."/>
            <person name="Santos A.J."/>
        </authorList>
    </citation>
    <scope>NUCLEOTIDE SEQUENCE</scope>
    <source>
        <tissue evidence="1">Shoot tissue taken approximately 20 cm above the soil surface</tissue>
    </source>
</reference>
<accession>A0A0A9H0X4</accession>